<name>A0A437Q0M2_9ACTN</name>
<evidence type="ECO:0000256" key="1">
    <source>
        <dbReference type="ARBA" id="ARBA00023015"/>
    </source>
</evidence>
<comment type="caution">
    <text evidence="5">The sequence shown here is derived from an EMBL/GenBank/DDBJ whole genome shotgun (WGS) entry which is preliminary data.</text>
</comment>
<dbReference type="OrthoDB" id="252678at2"/>
<evidence type="ECO:0000259" key="4">
    <source>
        <dbReference type="PROSITE" id="PS50932"/>
    </source>
</evidence>
<dbReference type="GO" id="GO:0003700">
    <property type="term" value="F:DNA-binding transcription factor activity"/>
    <property type="evidence" value="ECO:0007669"/>
    <property type="project" value="TreeGrafter"/>
</dbReference>
<dbReference type="AlphaFoldDB" id="A0A437Q0M2"/>
<accession>A0A437Q0M2</accession>
<dbReference type="SUPFAM" id="SSF47413">
    <property type="entry name" value="lambda repressor-like DNA-binding domains"/>
    <property type="match status" value="1"/>
</dbReference>
<keyword evidence="2" id="KW-0238">DNA-binding</keyword>
<dbReference type="Proteomes" id="UP000283128">
    <property type="component" value="Unassembled WGS sequence"/>
</dbReference>
<evidence type="ECO:0000256" key="2">
    <source>
        <dbReference type="ARBA" id="ARBA00023125"/>
    </source>
</evidence>
<dbReference type="RefSeq" id="WP_127827164.1">
    <property type="nucleotide sequence ID" value="NZ_RZYA01000002.1"/>
</dbReference>
<dbReference type="EMBL" id="RZYA01000002">
    <property type="protein sequence ID" value="RVU28009.1"/>
    <property type="molecule type" value="Genomic_DNA"/>
</dbReference>
<sequence length="153" mass="16089">MVDALAGSGRVSSRTGERVEAAATAHGYVSNRVAKNLRQRSTGALGLHIPPVFRAATFYLEFAFGGAERASADGYDLTLFAQQGACEGGFMVDGAVDVDPLPELPDPAITCVRLGARQFADEAFGLLVDILAGTAERDAHRTHQAVLVTDELG</sequence>
<keyword evidence="1" id="KW-0805">Transcription regulation</keyword>
<keyword evidence="3" id="KW-0804">Transcription</keyword>
<gene>
    <name evidence="5" type="ORF">EOT10_07030</name>
</gene>
<protein>
    <submittedName>
        <fullName evidence="5">LacI family transcriptional regulator</fullName>
    </submittedName>
</protein>
<dbReference type="PANTHER" id="PTHR30146">
    <property type="entry name" value="LACI-RELATED TRANSCRIPTIONAL REPRESSOR"/>
    <property type="match status" value="1"/>
</dbReference>
<evidence type="ECO:0000256" key="3">
    <source>
        <dbReference type="ARBA" id="ARBA00023163"/>
    </source>
</evidence>
<evidence type="ECO:0000313" key="5">
    <source>
        <dbReference type="EMBL" id="RVU28009.1"/>
    </source>
</evidence>
<dbReference type="PANTHER" id="PTHR30146:SF109">
    <property type="entry name" value="HTH-TYPE TRANSCRIPTIONAL REGULATOR GALS"/>
    <property type="match status" value="1"/>
</dbReference>
<dbReference type="InterPro" id="IPR010982">
    <property type="entry name" value="Lambda_DNA-bd_dom_sf"/>
</dbReference>
<dbReference type="PROSITE" id="PS50932">
    <property type="entry name" value="HTH_LACI_2"/>
    <property type="match status" value="1"/>
</dbReference>
<feature type="domain" description="HTH lacI-type" evidence="4">
    <location>
        <begin position="4"/>
        <end position="39"/>
    </location>
</feature>
<dbReference type="SMART" id="SM00354">
    <property type="entry name" value="HTH_LACI"/>
    <property type="match status" value="1"/>
</dbReference>
<dbReference type="InterPro" id="IPR000843">
    <property type="entry name" value="HTH_LacI"/>
</dbReference>
<dbReference type="CDD" id="cd01392">
    <property type="entry name" value="HTH_LacI"/>
    <property type="match status" value="1"/>
</dbReference>
<organism evidence="5 6">
    <name type="scientific">Streptomyces antnestii</name>
    <dbReference type="NCBI Taxonomy" id="2494256"/>
    <lineage>
        <taxon>Bacteria</taxon>
        <taxon>Bacillati</taxon>
        <taxon>Actinomycetota</taxon>
        <taxon>Actinomycetes</taxon>
        <taxon>Kitasatosporales</taxon>
        <taxon>Streptomycetaceae</taxon>
        <taxon>Streptomyces</taxon>
    </lineage>
</organism>
<dbReference type="Gene3D" id="1.10.260.40">
    <property type="entry name" value="lambda repressor-like DNA-binding domains"/>
    <property type="match status" value="1"/>
</dbReference>
<proteinExistence type="predicted"/>
<reference evidence="5 6" key="1">
    <citation type="submission" date="2019-01" db="EMBL/GenBank/DDBJ databases">
        <title>Genome sequences of Streptomyces and Rhizobium isolates collected from root and soil.</title>
        <authorList>
            <person name="Chhettri S."/>
            <person name="Sevigny J.L."/>
            <person name="Sen A."/>
            <person name="Ennis N."/>
            <person name="Tisa L."/>
        </authorList>
    </citation>
    <scope>NUCLEOTIDE SEQUENCE [LARGE SCALE GENOMIC DNA]</scope>
    <source>
        <strain evidence="5 6">San01</strain>
    </source>
</reference>
<dbReference type="GO" id="GO:0000976">
    <property type="term" value="F:transcription cis-regulatory region binding"/>
    <property type="evidence" value="ECO:0007669"/>
    <property type="project" value="TreeGrafter"/>
</dbReference>
<keyword evidence="6" id="KW-1185">Reference proteome</keyword>
<evidence type="ECO:0000313" key="6">
    <source>
        <dbReference type="Proteomes" id="UP000283128"/>
    </source>
</evidence>